<keyword evidence="6" id="KW-1185">Reference proteome</keyword>
<dbReference type="Gene3D" id="1.10.20.10">
    <property type="entry name" value="Histone, subunit A"/>
    <property type="match status" value="1"/>
</dbReference>
<feature type="region of interest" description="Disordered" evidence="3">
    <location>
        <begin position="129"/>
        <end position="210"/>
    </location>
</feature>
<dbReference type="Proteomes" id="UP001147782">
    <property type="component" value="Unassembled WGS sequence"/>
</dbReference>
<evidence type="ECO:0000256" key="1">
    <source>
        <dbReference type="ARBA" id="ARBA00004123"/>
    </source>
</evidence>
<feature type="domain" description="Transcription factor CBF/NF-Y/archaeal histone" evidence="4">
    <location>
        <begin position="18"/>
        <end position="78"/>
    </location>
</feature>
<organism evidence="5 6">
    <name type="scientific">Penicillium cataractarum</name>
    <dbReference type="NCBI Taxonomy" id="2100454"/>
    <lineage>
        <taxon>Eukaryota</taxon>
        <taxon>Fungi</taxon>
        <taxon>Dikarya</taxon>
        <taxon>Ascomycota</taxon>
        <taxon>Pezizomycotina</taxon>
        <taxon>Eurotiomycetes</taxon>
        <taxon>Eurotiomycetidae</taxon>
        <taxon>Eurotiales</taxon>
        <taxon>Aspergillaceae</taxon>
        <taxon>Penicillium</taxon>
    </lineage>
</organism>
<keyword evidence="2" id="KW-0539">Nucleus</keyword>
<reference evidence="5" key="2">
    <citation type="journal article" date="2023" name="IMA Fungus">
        <title>Comparative genomic study of the Penicillium genus elucidates a diverse pangenome and 15 lateral gene transfer events.</title>
        <authorList>
            <person name="Petersen C."/>
            <person name="Sorensen T."/>
            <person name="Nielsen M.R."/>
            <person name="Sondergaard T.E."/>
            <person name="Sorensen J.L."/>
            <person name="Fitzpatrick D.A."/>
            <person name="Frisvad J.C."/>
            <person name="Nielsen K.L."/>
        </authorList>
    </citation>
    <scope>NUCLEOTIDE SEQUENCE</scope>
    <source>
        <strain evidence="5">IBT 29864</strain>
    </source>
</reference>
<name>A0A9W9V7M6_9EURO</name>
<dbReference type="OrthoDB" id="636685at2759"/>
<evidence type="ECO:0000313" key="5">
    <source>
        <dbReference type="EMBL" id="KAJ5370584.1"/>
    </source>
</evidence>
<dbReference type="InterPro" id="IPR050568">
    <property type="entry name" value="Transcr_DNA_Rep_Reg"/>
</dbReference>
<reference evidence="5" key="1">
    <citation type="submission" date="2022-11" db="EMBL/GenBank/DDBJ databases">
        <authorList>
            <person name="Petersen C."/>
        </authorList>
    </citation>
    <scope>NUCLEOTIDE SEQUENCE</scope>
    <source>
        <strain evidence="5">IBT 29864</strain>
    </source>
</reference>
<dbReference type="InterPro" id="IPR009072">
    <property type="entry name" value="Histone-fold"/>
</dbReference>
<evidence type="ECO:0000256" key="3">
    <source>
        <dbReference type="SAM" id="MobiDB-lite"/>
    </source>
</evidence>
<evidence type="ECO:0000259" key="4">
    <source>
        <dbReference type="Pfam" id="PF00808"/>
    </source>
</evidence>
<dbReference type="CDD" id="cd23645">
    <property type="entry name" value="HFD_Dpb3-like"/>
    <property type="match status" value="1"/>
</dbReference>
<evidence type="ECO:0000313" key="6">
    <source>
        <dbReference type="Proteomes" id="UP001147782"/>
    </source>
</evidence>
<dbReference type="GeneID" id="81438784"/>
<feature type="compositionally biased region" description="Low complexity" evidence="3">
    <location>
        <begin position="175"/>
        <end position="188"/>
    </location>
</feature>
<dbReference type="PANTHER" id="PTHR10252:SF54">
    <property type="entry name" value="CHROMATIN ACCESSIBILITY COMPLEX PROTEIN 1"/>
    <property type="match status" value="1"/>
</dbReference>
<dbReference type="PANTHER" id="PTHR10252">
    <property type="entry name" value="HISTONE-LIKE TRANSCRIPTION FACTOR CCAAT-RELATED"/>
    <property type="match status" value="1"/>
</dbReference>
<dbReference type="GO" id="GO:0008623">
    <property type="term" value="C:CHRAC"/>
    <property type="evidence" value="ECO:0007669"/>
    <property type="project" value="TreeGrafter"/>
</dbReference>
<gene>
    <name evidence="5" type="ORF">N7496_006676</name>
</gene>
<comment type="caution">
    <text evidence="5">The sequence shown here is derived from an EMBL/GenBank/DDBJ whole genome shotgun (WGS) entry which is preliminary data.</text>
</comment>
<dbReference type="GO" id="GO:0006261">
    <property type="term" value="P:DNA-templated DNA replication"/>
    <property type="evidence" value="ECO:0007669"/>
    <property type="project" value="TreeGrafter"/>
</dbReference>
<dbReference type="AlphaFoldDB" id="A0A9W9V7M6"/>
<feature type="compositionally biased region" description="Basic and acidic residues" evidence="3">
    <location>
        <begin position="194"/>
        <end position="210"/>
    </location>
</feature>
<proteinExistence type="predicted"/>
<feature type="compositionally biased region" description="Polar residues" evidence="3">
    <location>
        <begin position="146"/>
        <end position="162"/>
    </location>
</feature>
<sequence>MSPKNVAEPEEITGQSALPISRIKKIVQLDDDIVQCSNNATFVIAMATEMFIQYLAEQGHNVVKSERKPRKTVQYKDLGGLQSILSRGSTGLYADFLVYATATAVSHIDNLEFLSDVIPKTTTYKQFKEKKAKDAAKHTEMEKGQRTLNGSGSAPNNTNGASAESGLPQSEAAISSPSVPRTPVVPVSALIADRTVDHSTRNDPDIEMKD</sequence>
<dbReference type="RefSeq" id="XP_056555018.1">
    <property type="nucleotide sequence ID" value="XM_056699605.1"/>
</dbReference>
<feature type="compositionally biased region" description="Basic and acidic residues" evidence="3">
    <location>
        <begin position="129"/>
        <end position="145"/>
    </location>
</feature>
<evidence type="ECO:0000256" key="2">
    <source>
        <dbReference type="ARBA" id="ARBA00023242"/>
    </source>
</evidence>
<dbReference type="Pfam" id="PF00808">
    <property type="entry name" value="CBFD_NFYB_HMF"/>
    <property type="match status" value="1"/>
</dbReference>
<comment type="subcellular location">
    <subcellularLocation>
        <location evidence="1">Nucleus</location>
    </subcellularLocation>
</comment>
<dbReference type="GO" id="GO:0046982">
    <property type="term" value="F:protein heterodimerization activity"/>
    <property type="evidence" value="ECO:0007669"/>
    <property type="project" value="InterPro"/>
</dbReference>
<dbReference type="SUPFAM" id="SSF47113">
    <property type="entry name" value="Histone-fold"/>
    <property type="match status" value="1"/>
</dbReference>
<dbReference type="InterPro" id="IPR003958">
    <property type="entry name" value="CBFA_NFYB_domain"/>
</dbReference>
<protein>
    <submittedName>
        <fullName evidence="5">DNA polymerase epsilon subunit C</fullName>
    </submittedName>
</protein>
<accession>A0A9W9V7M6</accession>
<dbReference type="EMBL" id="JAPZBS010000005">
    <property type="protein sequence ID" value="KAJ5370584.1"/>
    <property type="molecule type" value="Genomic_DNA"/>
</dbReference>